<dbReference type="InterPro" id="IPR052173">
    <property type="entry name" value="Beta-lactam_resp_regulator"/>
</dbReference>
<comment type="cofactor">
    <cofactor evidence="1">
        <name>Zn(2+)</name>
        <dbReference type="ChEBI" id="CHEBI:29105"/>
    </cofactor>
    <text evidence="1">Binds 1 zinc ion per subunit.</text>
</comment>
<dbReference type="Gene3D" id="3.30.2010.10">
    <property type="entry name" value="Metalloproteases ('zincins'), catalytic domain"/>
    <property type="match status" value="1"/>
</dbReference>
<name>A0A222VPH4_9PSEU</name>
<dbReference type="EMBL" id="FMZE01000001">
    <property type="protein sequence ID" value="SDC24535.1"/>
    <property type="molecule type" value="Genomic_DNA"/>
</dbReference>
<dbReference type="AlphaFoldDB" id="A0A222VPH4"/>
<dbReference type="Pfam" id="PF01435">
    <property type="entry name" value="Peptidase_M48"/>
    <property type="match status" value="1"/>
</dbReference>
<keyword evidence="1" id="KW-0862">Zinc</keyword>
<dbReference type="KEGG" id="pmad:BAY61_12895"/>
<organism evidence="2 3">
    <name type="scientific">Prauserella marina</name>
    <dbReference type="NCBI Taxonomy" id="530584"/>
    <lineage>
        <taxon>Bacteria</taxon>
        <taxon>Bacillati</taxon>
        <taxon>Actinomycetota</taxon>
        <taxon>Actinomycetes</taxon>
        <taxon>Pseudonocardiales</taxon>
        <taxon>Pseudonocardiaceae</taxon>
        <taxon>Prauserella</taxon>
    </lineage>
</organism>
<dbReference type="PANTHER" id="PTHR34978">
    <property type="entry name" value="POSSIBLE SENSOR-TRANSDUCER PROTEIN BLAR"/>
    <property type="match status" value="1"/>
</dbReference>
<dbReference type="Proteomes" id="UP000199494">
    <property type="component" value="Unassembled WGS sequence"/>
</dbReference>
<evidence type="ECO:0000256" key="1">
    <source>
        <dbReference type="RuleBase" id="RU003983"/>
    </source>
</evidence>
<dbReference type="RefSeq" id="WP_091797501.1">
    <property type="nucleotide sequence ID" value="NZ_CP016353.1"/>
</dbReference>
<accession>A0A222VPH4</accession>
<gene>
    <name evidence="2" type="ORF">SAMN05421630_101961</name>
</gene>
<dbReference type="CDD" id="cd07326">
    <property type="entry name" value="M56_BlaR1_MecR1_like"/>
    <property type="match status" value="1"/>
</dbReference>
<keyword evidence="1" id="KW-0482">Metalloprotease</keyword>
<proteinExistence type="inferred from homology"/>
<dbReference type="OrthoDB" id="9785340at2"/>
<evidence type="ECO:0000313" key="2">
    <source>
        <dbReference type="EMBL" id="SDC24535.1"/>
    </source>
</evidence>
<reference evidence="2 3" key="1">
    <citation type="submission" date="2016-10" db="EMBL/GenBank/DDBJ databases">
        <authorList>
            <person name="de Groot N.N."/>
        </authorList>
    </citation>
    <scope>NUCLEOTIDE SEQUENCE [LARGE SCALE GENOMIC DNA]</scope>
    <source>
        <strain evidence="2 3">CGMCC 4.5506</strain>
    </source>
</reference>
<dbReference type="STRING" id="530584.SAMN05421630_101961"/>
<dbReference type="GO" id="GO:0006508">
    <property type="term" value="P:proteolysis"/>
    <property type="evidence" value="ECO:0007669"/>
    <property type="project" value="UniProtKB-KW"/>
</dbReference>
<dbReference type="GO" id="GO:0004222">
    <property type="term" value="F:metalloendopeptidase activity"/>
    <property type="evidence" value="ECO:0007669"/>
    <property type="project" value="InterPro"/>
</dbReference>
<keyword evidence="1" id="KW-0378">Hydrolase</keyword>
<protein>
    <submittedName>
        <fullName evidence="2">Peptidase family M48</fullName>
    </submittedName>
</protein>
<sequence>MTLALGLLAAAFLIGFLAPFYLRIAATPLVRPGLALTGWTSSVLVVALALPVAGLLLAIPGDSGLDGLVGMADSCVNAILVRDGVAWADVARLGTAAVLLALTGRTIIVAVVRVRRSRRQRRDHVRLLRSLTRAEGPVLWLDGSVPMAYSVGGRRGVIVATHGLRQLPASEREAVLAHEKAHLRGHHHALVLACDVIAAALPFIPLCRRAPGAVRVLVELAADAAAARGHGAAPVRSALLAVTAGQTPRTALAMSRDAVSVRLLWLESHRPRLTKLPARAGYAVAATLTAVPAVVSIATVALLVTLYCFAVSG</sequence>
<dbReference type="PANTHER" id="PTHR34978:SF3">
    <property type="entry name" value="SLR0241 PROTEIN"/>
    <property type="match status" value="1"/>
</dbReference>
<evidence type="ECO:0000313" key="3">
    <source>
        <dbReference type="Proteomes" id="UP000199494"/>
    </source>
</evidence>
<keyword evidence="1" id="KW-0645">Protease</keyword>
<dbReference type="InterPro" id="IPR001915">
    <property type="entry name" value="Peptidase_M48"/>
</dbReference>
<comment type="similarity">
    <text evidence="1">Belongs to the peptidase M48 family.</text>
</comment>
<keyword evidence="3" id="KW-1185">Reference proteome</keyword>